<protein>
    <submittedName>
        <fullName evidence="1">Uncharacterized protein</fullName>
    </submittedName>
</protein>
<gene>
    <name evidence="1" type="ORF">BFW01_g973</name>
</gene>
<dbReference type="EMBL" id="MDYX01000040">
    <property type="protein sequence ID" value="KAF9630411.1"/>
    <property type="molecule type" value="Genomic_DNA"/>
</dbReference>
<dbReference type="Proteomes" id="UP000627934">
    <property type="component" value="Unassembled WGS sequence"/>
</dbReference>
<evidence type="ECO:0000313" key="2">
    <source>
        <dbReference type="Proteomes" id="UP000627934"/>
    </source>
</evidence>
<name>A0A8H7MCJ9_9PEZI</name>
<proteinExistence type="predicted"/>
<reference evidence="1" key="2">
    <citation type="journal article" date="2018" name="DNA Res.">
        <title>Comparative genome and transcriptome analyses reveal adaptations to opportunistic infections in woody plant degrading pathogens of Botryosphaeriaceae.</title>
        <authorList>
            <person name="Yan J.Y."/>
            <person name="Zhao W.S."/>
            <person name="Chen Z."/>
            <person name="Xing Q.K."/>
            <person name="Zhang W."/>
            <person name="Chethana K.W.T."/>
            <person name="Xue M.F."/>
            <person name="Xu J.P."/>
            <person name="Phillips A.J.L."/>
            <person name="Wang Y."/>
            <person name="Liu J.H."/>
            <person name="Liu M."/>
            <person name="Zhou Y."/>
            <person name="Jayawardena R.S."/>
            <person name="Manawasinghe I.S."/>
            <person name="Huang J.B."/>
            <person name="Qiao G.H."/>
            <person name="Fu C.Y."/>
            <person name="Guo F.F."/>
            <person name="Dissanayake A.J."/>
            <person name="Peng Y.L."/>
            <person name="Hyde K.D."/>
            <person name="Li X.H."/>
        </authorList>
    </citation>
    <scope>NUCLEOTIDE SEQUENCE</scope>
    <source>
        <strain evidence="1">CSS-01s</strain>
    </source>
</reference>
<organism evidence="1 2">
    <name type="scientific">Lasiodiplodia theobromae</name>
    <dbReference type="NCBI Taxonomy" id="45133"/>
    <lineage>
        <taxon>Eukaryota</taxon>
        <taxon>Fungi</taxon>
        <taxon>Dikarya</taxon>
        <taxon>Ascomycota</taxon>
        <taxon>Pezizomycotina</taxon>
        <taxon>Dothideomycetes</taxon>
        <taxon>Dothideomycetes incertae sedis</taxon>
        <taxon>Botryosphaeriales</taxon>
        <taxon>Botryosphaeriaceae</taxon>
        <taxon>Lasiodiplodia</taxon>
    </lineage>
</organism>
<comment type="caution">
    <text evidence="1">The sequence shown here is derived from an EMBL/GenBank/DDBJ whole genome shotgun (WGS) entry which is preliminary data.</text>
</comment>
<sequence>MLAGSFKCGSAIGGGSLGIHVGAFGHQFPRDANVTPHGSQLKGRAATIPGWWSIDFCSMFEQEVGYVHAPNLGCSL</sequence>
<evidence type="ECO:0000313" key="1">
    <source>
        <dbReference type="EMBL" id="KAF9630411.1"/>
    </source>
</evidence>
<accession>A0A8H7MCJ9</accession>
<reference evidence="1" key="1">
    <citation type="submission" date="2016-08" db="EMBL/GenBank/DDBJ databases">
        <authorList>
            <person name="Yan J."/>
        </authorList>
    </citation>
    <scope>NUCLEOTIDE SEQUENCE</scope>
    <source>
        <strain evidence="1">CSS-01s</strain>
    </source>
</reference>
<dbReference type="AlphaFoldDB" id="A0A8H7MCJ9"/>